<name>A0AA40CDZ2_9PEZI</name>
<evidence type="ECO:0000313" key="7">
    <source>
        <dbReference type="Proteomes" id="UP001174934"/>
    </source>
</evidence>
<sequence>LPPAPRKRTKKELLALVDPYDHPYDEEEATSTVDEHLRSVQDPYMRSYAPADGPNLTITRNEEDLEYPTFEQVSSNHGPEGDIIAALRHACLTYVNNPERWADLDHIWDLYQRLPEPRITYMDGRMRGLLFWALGQPKKKDTKSMLRYFAVVADTKNSGFPLTLVQWNGAIAFAGRYLRHATEADTESALKLWRDMEYEAGIRANDVTFNILFDVATNAGNFALAEMIYAEMEARGLRFDRYSYVSLMHFFGLRLDTSGVRATYREMVSAGEMIDTVALNAVLKALLLAREEDAADRLYERMKASVDCRSAETQYGTKTNSAQRSRRVTKALMRMAELGRARPEMQPTLQADTPIHPDLLTFRLLLKHYCVEVGDLGRVAGYIDDMRALQIPLHGAIFVALFRGFAIYGGIPFSPWSEARLESIFAALISALDDKESEIGGGGGGGGGGSDVEIQRWMVVHALKAFARCSTRAKVLDVYEALKERWRLSFAEEQFMKEVLSSVFRELGVGGRGR</sequence>
<evidence type="ECO:0000256" key="1">
    <source>
        <dbReference type="ARBA" id="ARBA00006192"/>
    </source>
</evidence>
<dbReference type="Gene3D" id="1.25.40.10">
    <property type="entry name" value="Tetratricopeptide repeat domain"/>
    <property type="match status" value="1"/>
</dbReference>
<organism evidence="6 7">
    <name type="scientific">Bombardia bombarda</name>
    <dbReference type="NCBI Taxonomy" id="252184"/>
    <lineage>
        <taxon>Eukaryota</taxon>
        <taxon>Fungi</taxon>
        <taxon>Dikarya</taxon>
        <taxon>Ascomycota</taxon>
        <taxon>Pezizomycotina</taxon>
        <taxon>Sordariomycetes</taxon>
        <taxon>Sordariomycetidae</taxon>
        <taxon>Sordariales</taxon>
        <taxon>Lasiosphaeriaceae</taxon>
        <taxon>Bombardia</taxon>
    </lineage>
</organism>
<dbReference type="Pfam" id="PF13812">
    <property type="entry name" value="PPR_3"/>
    <property type="match status" value="1"/>
</dbReference>
<evidence type="ECO:0000256" key="2">
    <source>
        <dbReference type="ARBA" id="ARBA00022737"/>
    </source>
</evidence>
<evidence type="ECO:0000313" key="6">
    <source>
        <dbReference type="EMBL" id="KAK0634942.1"/>
    </source>
</evidence>
<evidence type="ECO:0008006" key="8">
    <source>
        <dbReference type="Google" id="ProtNLM"/>
    </source>
</evidence>
<dbReference type="AlphaFoldDB" id="A0AA40CDZ2"/>
<dbReference type="InterPro" id="IPR011990">
    <property type="entry name" value="TPR-like_helical_dom_sf"/>
</dbReference>
<comment type="caution">
    <text evidence="6">The sequence shown here is derived from an EMBL/GenBank/DDBJ whole genome shotgun (WGS) entry which is preliminary data.</text>
</comment>
<feature type="non-terminal residue" evidence="6">
    <location>
        <position position="1"/>
    </location>
</feature>
<dbReference type="Proteomes" id="UP001174934">
    <property type="component" value="Unassembled WGS sequence"/>
</dbReference>
<gene>
    <name evidence="6" type="ORF">B0T17DRAFT_484773</name>
</gene>
<keyword evidence="7" id="KW-1185">Reference proteome</keyword>
<comment type="similarity">
    <text evidence="1">Belongs to the CCM1 family.</text>
</comment>
<dbReference type="PANTHER" id="PTHR47936:SF1">
    <property type="entry name" value="PENTATRICOPEPTIDE REPEAT-CONTAINING PROTEIN GUN1, CHLOROPLASTIC"/>
    <property type="match status" value="1"/>
</dbReference>
<comment type="subunit">
    <text evidence="4">Binds to mitochondrial small subunit 15S rRNA.</text>
</comment>
<dbReference type="PANTHER" id="PTHR47936">
    <property type="entry name" value="PPR_LONG DOMAIN-CONTAINING PROTEIN"/>
    <property type="match status" value="1"/>
</dbReference>
<reference evidence="6" key="1">
    <citation type="submission" date="2023-06" db="EMBL/GenBank/DDBJ databases">
        <title>Genome-scale phylogeny and comparative genomics of the fungal order Sordariales.</title>
        <authorList>
            <consortium name="Lawrence Berkeley National Laboratory"/>
            <person name="Hensen N."/>
            <person name="Bonometti L."/>
            <person name="Westerberg I."/>
            <person name="Brannstrom I.O."/>
            <person name="Guillou S."/>
            <person name="Cros-Aarteil S."/>
            <person name="Calhoun S."/>
            <person name="Haridas S."/>
            <person name="Kuo A."/>
            <person name="Mondo S."/>
            <person name="Pangilinan J."/>
            <person name="Riley R."/>
            <person name="LaButti K."/>
            <person name="Andreopoulos B."/>
            <person name="Lipzen A."/>
            <person name="Chen C."/>
            <person name="Yanf M."/>
            <person name="Daum C."/>
            <person name="Ng V."/>
            <person name="Clum A."/>
            <person name="Steindorff A."/>
            <person name="Ohm R."/>
            <person name="Martin F."/>
            <person name="Silar P."/>
            <person name="Natvig D."/>
            <person name="Lalanne C."/>
            <person name="Gautier V."/>
            <person name="Ament-velasquez S.L."/>
            <person name="Kruys A."/>
            <person name="Hutchinson M.I."/>
            <person name="Powell A.J."/>
            <person name="Barry K."/>
            <person name="Miller A.N."/>
            <person name="Grigoriev I.V."/>
            <person name="Debuchy R."/>
            <person name="Gladieux P."/>
            <person name="Thoren M.H."/>
            <person name="Johannesson H."/>
        </authorList>
    </citation>
    <scope>NUCLEOTIDE SEQUENCE</scope>
    <source>
        <strain evidence="6">SMH3391-2</strain>
    </source>
</reference>
<evidence type="ECO:0000256" key="4">
    <source>
        <dbReference type="ARBA" id="ARBA00044511"/>
    </source>
</evidence>
<evidence type="ECO:0000256" key="3">
    <source>
        <dbReference type="ARBA" id="ARBA00044493"/>
    </source>
</evidence>
<keyword evidence="2" id="KW-0677">Repeat</keyword>
<evidence type="ECO:0000256" key="5">
    <source>
        <dbReference type="PROSITE-ProRule" id="PRU00708"/>
    </source>
</evidence>
<dbReference type="PROSITE" id="PS51375">
    <property type="entry name" value="PPR"/>
    <property type="match status" value="1"/>
</dbReference>
<accession>A0AA40CDZ2</accession>
<comment type="function">
    <text evidence="3">Regulates mitochondrial small subunit maturation by controlling 15S rRNA 5'-end processing. Localizes to the 5' precursor of the 15S rRNA in a position that is subsequently occupied by mS47 in the mature yeast mtSSU. Uses structure and sequence-specific RNA recognition, binding to a single-stranded region of the precursor and specifically recognizing bases -6 to -1. The exchange of Ccm1 for mS47 is coupled to the irreversible removal of precursor rRNA that is accompanied by conformational changes of the mitoribosomal proteins uS5m and mS26. These conformational changes signal completion of 5'-end rRNA processing through protection of the mature 5'-end of the 15S rRNA and stabilization of mS47. The removal of the 5' precursor together with the dissociation of Ccm1 may be catalyzed by the 5'-3' exoribonuclease Pet127. Involved in the specific removal of group I introns in mitochondrial encoded transcripts.</text>
</comment>
<proteinExistence type="inferred from homology"/>
<protein>
    <recommendedName>
        <fullName evidence="8">Pentatricopeptide repeat-containing protein</fullName>
    </recommendedName>
</protein>
<dbReference type="EMBL" id="JAULSR010000001">
    <property type="protein sequence ID" value="KAK0634942.1"/>
    <property type="molecule type" value="Genomic_DNA"/>
</dbReference>
<dbReference type="NCBIfam" id="TIGR00756">
    <property type="entry name" value="PPR"/>
    <property type="match status" value="1"/>
</dbReference>
<feature type="repeat" description="PPR" evidence="5">
    <location>
        <begin position="205"/>
        <end position="239"/>
    </location>
</feature>
<dbReference type="InterPro" id="IPR002885">
    <property type="entry name" value="PPR_rpt"/>
</dbReference>